<feature type="compositionally biased region" description="Basic and acidic residues" evidence="2">
    <location>
        <begin position="521"/>
        <end position="536"/>
    </location>
</feature>
<sequence length="558" mass="59197">MRQTSAQRSTEQYGGPDARELGWDESLYEHGGDPGELPDTGPPAGAASADGGNGSRHGGRRGRGSGRARRVLKWTAIVLAVAILATAGAGYLYYRHLNGNLEKDELNLGENRLDKSAPNADGNTPLNILLLGSDSRNSEENVELGGARDNAGRKPLADVQMLLHVSADRSNMSVVSVPRDTRVTIPKCTDPEDGTVYPETSATINSSLQHGGPGCTVATWEELTGVPIDHFMMIDFAGVVDMADAVGGVPVCVRANVQDPKSGLRLEKGETTVKGEQALQWLRTRHGFENGSDIGRAKAQHMYMNSMVRQLKAGTKLTNPGKLRNLAEAATKALTVDPGLGTVGKLYDLGNDLKRVPTARITMTTMPWTEDPQNPLAHLVPKPGDADKVFSLIRNDIALDGKDKKKAPEEDAESSDPAAPRGEIPVTVQNGTGTVAQAPVTGRAAEVTAELGRLGFARAAADATPKSQADTTVSYPSDDLRGDAEAVAKALGLPRSAVRVTQGVEEVTLVVGADWRTGAKYPEKPESGEEDNKAPESADPLNGDDKSACMDVNPEYTF</sequence>
<dbReference type="Proteomes" id="UP000621266">
    <property type="component" value="Unassembled WGS sequence"/>
</dbReference>
<evidence type="ECO:0000313" key="6">
    <source>
        <dbReference type="EMBL" id="KAF4410157.1"/>
    </source>
</evidence>
<evidence type="ECO:0000259" key="5">
    <source>
        <dbReference type="Pfam" id="PF13399"/>
    </source>
</evidence>
<dbReference type="NCBIfam" id="TIGR00350">
    <property type="entry name" value="lytR_cpsA_psr"/>
    <property type="match status" value="1"/>
</dbReference>
<dbReference type="Gene3D" id="3.30.70.2390">
    <property type="match status" value="1"/>
</dbReference>
<feature type="region of interest" description="Disordered" evidence="2">
    <location>
        <begin position="401"/>
        <end position="439"/>
    </location>
</feature>
<gene>
    <name evidence="6" type="ORF">GCU69_05310</name>
</gene>
<comment type="similarity">
    <text evidence="1">Belongs to the LytR/CpsA/Psr (LCP) family.</text>
</comment>
<dbReference type="InterPro" id="IPR027381">
    <property type="entry name" value="LytR/CpsA/Psr_C"/>
</dbReference>
<name>A0ABQ7FMI9_9ACTN</name>
<keyword evidence="7" id="KW-1185">Reference proteome</keyword>
<dbReference type="Pfam" id="PF13399">
    <property type="entry name" value="LytR_C"/>
    <property type="match status" value="1"/>
</dbReference>
<dbReference type="InterPro" id="IPR004474">
    <property type="entry name" value="LytR_CpsA_psr"/>
</dbReference>
<feature type="region of interest" description="Disordered" evidence="2">
    <location>
        <begin position="514"/>
        <end position="558"/>
    </location>
</feature>
<dbReference type="InterPro" id="IPR050922">
    <property type="entry name" value="LytR/CpsA/Psr_CW_biosynth"/>
</dbReference>
<reference evidence="6 7" key="1">
    <citation type="submission" date="2019-10" db="EMBL/GenBank/DDBJ databases">
        <title>Streptomyces tenebrisbrunneis sp.nov., an endogenous actinomycete isolated from of Lycium ruthenicum.</title>
        <authorList>
            <person name="Ma L."/>
        </authorList>
    </citation>
    <scope>NUCLEOTIDE SEQUENCE [LARGE SCALE GENOMIC DNA]</scope>
    <source>
        <strain evidence="6 7">TRM 66187</strain>
    </source>
</reference>
<comment type="caution">
    <text evidence="6">The sequence shown here is derived from an EMBL/GenBank/DDBJ whole genome shotgun (WGS) entry which is preliminary data.</text>
</comment>
<keyword evidence="3" id="KW-1133">Transmembrane helix</keyword>
<dbReference type="PANTHER" id="PTHR33392">
    <property type="entry name" value="POLYISOPRENYL-TEICHOIC ACID--PEPTIDOGLYCAN TEICHOIC ACID TRANSFERASE TAGU"/>
    <property type="match status" value="1"/>
</dbReference>
<keyword evidence="3" id="KW-0472">Membrane</keyword>
<feature type="region of interest" description="Disordered" evidence="2">
    <location>
        <begin position="1"/>
        <end position="65"/>
    </location>
</feature>
<feature type="domain" description="Cell envelope-related transcriptional attenuator" evidence="4">
    <location>
        <begin position="157"/>
        <end position="312"/>
    </location>
</feature>
<evidence type="ECO:0000259" key="4">
    <source>
        <dbReference type="Pfam" id="PF03816"/>
    </source>
</evidence>
<evidence type="ECO:0000313" key="7">
    <source>
        <dbReference type="Proteomes" id="UP000621266"/>
    </source>
</evidence>
<dbReference type="PANTHER" id="PTHR33392:SF6">
    <property type="entry name" value="POLYISOPRENYL-TEICHOIC ACID--PEPTIDOGLYCAN TEICHOIC ACID TRANSFERASE TAGU"/>
    <property type="match status" value="1"/>
</dbReference>
<evidence type="ECO:0000256" key="1">
    <source>
        <dbReference type="ARBA" id="ARBA00006068"/>
    </source>
</evidence>
<dbReference type="Gene3D" id="3.40.630.190">
    <property type="entry name" value="LCP protein"/>
    <property type="match status" value="1"/>
</dbReference>
<feature type="domain" description="LytR/CpsA/Psr regulator C-terminal" evidence="5">
    <location>
        <begin position="423"/>
        <end position="515"/>
    </location>
</feature>
<feature type="transmembrane region" description="Helical" evidence="3">
    <location>
        <begin position="71"/>
        <end position="94"/>
    </location>
</feature>
<accession>A0ABQ7FMI9</accession>
<organism evidence="6 7">
    <name type="scientific">Streptomyces lycii</name>
    <dbReference type="NCBI Taxonomy" id="2654337"/>
    <lineage>
        <taxon>Bacteria</taxon>
        <taxon>Bacillati</taxon>
        <taxon>Actinomycetota</taxon>
        <taxon>Actinomycetes</taxon>
        <taxon>Kitasatosporales</taxon>
        <taxon>Streptomycetaceae</taxon>
        <taxon>Streptomyces</taxon>
    </lineage>
</organism>
<protein>
    <submittedName>
        <fullName evidence="6">LCP family protein</fullName>
    </submittedName>
</protein>
<dbReference type="RefSeq" id="WP_156205249.1">
    <property type="nucleotide sequence ID" value="NZ_WHPN01000119.1"/>
</dbReference>
<proteinExistence type="inferred from homology"/>
<evidence type="ECO:0000256" key="3">
    <source>
        <dbReference type="SAM" id="Phobius"/>
    </source>
</evidence>
<feature type="compositionally biased region" description="Polar residues" evidence="2">
    <location>
        <begin position="1"/>
        <end position="12"/>
    </location>
</feature>
<dbReference type="EMBL" id="WHPN01000119">
    <property type="protein sequence ID" value="KAF4410157.1"/>
    <property type="molecule type" value="Genomic_DNA"/>
</dbReference>
<dbReference type="Pfam" id="PF03816">
    <property type="entry name" value="LytR_cpsA_psr"/>
    <property type="match status" value="1"/>
</dbReference>
<evidence type="ECO:0000256" key="2">
    <source>
        <dbReference type="SAM" id="MobiDB-lite"/>
    </source>
</evidence>
<feature type="compositionally biased region" description="Basic and acidic residues" evidence="2">
    <location>
        <begin position="17"/>
        <end position="33"/>
    </location>
</feature>
<keyword evidence="3" id="KW-0812">Transmembrane</keyword>